<gene>
    <name evidence="3" type="ORF">H9655_21600</name>
</gene>
<evidence type="ECO:0000313" key="3">
    <source>
        <dbReference type="EMBL" id="MBD7939642.1"/>
    </source>
</evidence>
<feature type="transmembrane region" description="Helical" evidence="2">
    <location>
        <begin position="62"/>
        <end position="83"/>
    </location>
</feature>
<dbReference type="Gene3D" id="3.40.50.300">
    <property type="entry name" value="P-loop containing nucleotide triphosphate hydrolases"/>
    <property type="match status" value="1"/>
</dbReference>
<dbReference type="GO" id="GO:0005524">
    <property type="term" value="F:ATP binding"/>
    <property type="evidence" value="ECO:0007669"/>
    <property type="project" value="UniProtKB-KW"/>
</dbReference>
<comment type="caution">
    <text evidence="3">The sequence shown here is derived from an EMBL/GenBank/DDBJ whole genome shotgun (WGS) entry which is preliminary data.</text>
</comment>
<accession>A0ABR8QW47</accession>
<keyword evidence="2" id="KW-0472">Membrane</keyword>
<dbReference type="PANTHER" id="PTHR30121:SF6">
    <property type="entry name" value="SLR6007 PROTEIN"/>
    <property type="match status" value="1"/>
</dbReference>
<keyword evidence="2" id="KW-0812">Transmembrane</keyword>
<name>A0ABR8QW47_9BACI</name>
<dbReference type="SUPFAM" id="SSF52540">
    <property type="entry name" value="P-loop containing nucleoside triphosphate hydrolases"/>
    <property type="match status" value="1"/>
</dbReference>
<keyword evidence="3" id="KW-0547">Nucleotide-binding</keyword>
<dbReference type="RefSeq" id="WP_191817296.1">
    <property type="nucleotide sequence ID" value="NZ_JACSQT010000022.1"/>
</dbReference>
<organism evidence="3 4">
    <name type="scientific">Cytobacillus stercorigallinarum</name>
    <dbReference type="NCBI Taxonomy" id="2762240"/>
    <lineage>
        <taxon>Bacteria</taxon>
        <taxon>Bacillati</taxon>
        <taxon>Bacillota</taxon>
        <taxon>Bacilli</taxon>
        <taxon>Bacillales</taxon>
        <taxon>Bacillaceae</taxon>
        <taxon>Cytobacillus</taxon>
    </lineage>
</organism>
<sequence length="913" mass="104592">MSNIQRSKADEQLETALENFFKNWRLSLPVTGAVILAVSIWQKDKILPYIPVEEIAEAAELWINRLFIFSLIMIALLFIRSFLVRKWNRRRFSYLQILPHTDDGVKPETLGEMIRRFHGTKRKPLERLFLGKEWFTFIVHYRKHETKGNQYIFYLGADESKLQSLKRHVSSLYSRAEFFEAGDIRFPGKKAVGGRMTMKRKKLEATLSLARYRMDQLPGVLNVMEPGTWLQVNFSANDGWKLKRRIMKAEKEIKNDKSYRERSAFDAEEMKSYHSRFAGSEVAFDVLVSFASEYERGVPVIKDMGNAVGSMMADVNELRFKKWRHSVHYYPQKYPYRMIWTGSELANLIHLPHFKQSGLIEKLSEEIPHGSKGSQLLPKNILSNPEAYPFGTLRHPLVDNRDVRVLPQALTKHWGLTGKNGSGKSTLLNRIFKSFTEEFLSKEKAPGFSFMDPAKETAVIILNQLLKAESEGRTVNWDKVHWISFKGASHPPAMNLLHQINGETDAFVTDQIMRIIRENNFSVAPQAERLMKKCIQTLIADKGQKHTILGVRPLLLRPKYLRSVLARIEQDPKNQDLVGFWIDEAPDLIDTSKNAILNRLDIFYSNDFLRRMFGQSSFNFPIREWMDEGHIVFYDFSGMSAEEIGLVGGYLSYLYYRLADTRPDKSLLHQFCIDEAQRVKASIFPEIIAEMRKKGLSLGVSTQTLSKLDSELQKALIEITGNMFVCGQGKDGAKLAADVFKITDSSGKSTNVFSEGFLMNLPVRTAAIKTEDTVDGMEKVVHAVIDVPPLDRYKSDGTVANFHDANEIAASNAWTMAKAKELESRNGLSIPDIDRSIQRYLNNEAPKEDLEETFMEDISSPESEISLDKGRAEEVSTKEGDPIWFDVFADDSDGRKDRDEKKELEKEWSFMDE</sequence>
<keyword evidence="3" id="KW-0067">ATP-binding</keyword>
<reference evidence="3 4" key="1">
    <citation type="submission" date="2020-08" db="EMBL/GenBank/DDBJ databases">
        <title>A Genomic Blueprint of the Chicken Gut Microbiome.</title>
        <authorList>
            <person name="Gilroy R."/>
            <person name="Ravi A."/>
            <person name="Getino M."/>
            <person name="Pursley I."/>
            <person name="Horton D.L."/>
            <person name="Alikhan N.-F."/>
            <person name="Baker D."/>
            <person name="Gharbi K."/>
            <person name="Hall N."/>
            <person name="Watson M."/>
            <person name="Adriaenssens E.M."/>
            <person name="Foster-Nyarko E."/>
            <person name="Jarju S."/>
            <person name="Secka A."/>
            <person name="Antonio M."/>
            <person name="Oren A."/>
            <person name="Chaudhuri R."/>
            <person name="La Ragione R.M."/>
            <person name="Hildebrand F."/>
            <person name="Pallen M.J."/>
        </authorList>
    </citation>
    <scope>NUCLEOTIDE SEQUENCE [LARGE SCALE GENOMIC DNA]</scope>
    <source>
        <strain evidence="3 4">Sa5YUA1</strain>
    </source>
</reference>
<evidence type="ECO:0000256" key="1">
    <source>
        <dbReference type="SAM" id="MobiDB-lite"/>
    </source>
</evidence>
<feature type="compositionally biased region" description="Basic and acidic residues" evidence="1">
    <location>
        <begin position="866"/>
        <end position="881"/>
    </location>
</feature>
<keyword evidence="4" id="KW-1185">Reference proteome</keyword>
<dbReference type="InterPro" id="IPR027417">
    <property type="entry name" value="P-loop_NTPase"/>
</dbReference>
<evidence type="ECO:0000313" key="4">
    <source>
        <dbReference type="Proteomes" id="UP000657931"/>
    </source>
</evidence>
<protein>
    <submittedName>
        <fullName evidence="3">ATP-binding protein</fullName>
    </submittedName>
</protein>
<feature type="compositionally biased region" description="Basic and acidic residues" evidence="1">
    <location>
        <begin position="892"/>
        <end position="913"/>
    </location>
</feature>
<dbReference type="InterPro" id="IPR051162">
    <property type="entry name" value="T4SS_component"/>
</dbReference>
<evidence type="ECO:0000256" key="2">
    <source>
        <dbReference type="SAM" id="Phobius"/>
    </source>
</evidence>
<keyword evidence="2" id="KW-1133">Transmembrane helix</keyword>
<proteinExistence type="predicted"/>
<dbReference type="EMBL" id="JACSQT010000022">
    <property type="protein sequence ID" value="MBD7939642.1"/>
    <property type="molecule type" value="Genomic_DNA"/>
</dbReference>
<dbReference type="CDD" id="cd00267">
    <property type="entry name" value="ABC_ATPase"/>
    <property type="match status" value="1"/>
</dbReference>
<dbReference type="PANTHER" id="PTHR30121">
    <property type="entry name" value="UNCHARACTERIZED PROTEIN YJGR-RELATED"/>
    <property type="match status" value="1"/>
</dbReference>
<dbReference type="Proteomes" id="UP000657931">
    <property type="component" value="Unassembled WGS sequence"/>
</dbReference>
<feature type="region of interest" description="Disordered" evidence="1">
    <location>
        <begin position="856"/>
        <end position="913"/>
    </location>
</feature>